<protein>
    <submittedName>
        <fullName evidence="5">Uncharacterized protein</fullName>
    </submittedName>
</protein>
<proteinExistence type="predicted"/>
<evidence type="ECO:0000259" key="4">
    <source>
        <dbReference type="PROSITE" id="PS51031"/>
    </source>
</evidence>
<feature type="compositionally biased region" description="Basic and acidic residues" evidence="2">
    <location>
        <begin position="207"/>
        <end position="219"/>
    </location>
</feature>
<comment type="subcellular location">
    <subcellularLocation>
        <location evidence="1">Nucleus</location>
    </subcellularLocation>
</comment>
<keyword evidence="6" id="KW-1185">Reference proteome</keyword>
<reference evidence="5 6" key="1">
    <citation type="submission" date="2019-01" db="EMBL/GenBank/DDBJ databases">
        <authorList>
            <person name="Sayadi A."/>
        </authorList>
    </citation>
    <scope>NUCLEOTIDE SEQUENCE [LARGE SCALE GENOMIC DNA]</scope>
</reference>
<dbReference type="Pfam" id="PF02944">
    <property type="entry name" value="BESS"/>
    <property type="match status" value="1"/>
</dbReference>
<dbReference type="AlphaFoldDB" id="A0A653CTD0"/>
<evidence type="ECO:0000313" key="6">
    <source>
        <dbReference type="Proteomes" id="UP000410492"/>
    </source>
</evidence>
<dbReference type="PANTHER" id="PTHR12243:SF67">
    <property type="entry name" value="COREPRESSOR OF PANGOLIN, ISOFORM A-RELATED"/>
    <property type="match status" value="1"/>
</dbReference>
<name>A0A653CTD0_CALMS</name>
<dbReference type="InterPro" id="IPR004210">
    <property type="entry name" value="BESS_motif"/>
</dbReference>
<organism evidence="5 6">
    <name type="scientific">Callosobruchus maculatus</name>
    <name type="common">Southern cowpea weevil</name>
    <name type="synonym">Pulse bruchid</name>
    <dbReference type="NCBI Taxonomy" id="64391"/>
    <lineage>
        <taxon>Eukaryota</taxon>
        <taxon>Metazoa</taxon>
        <taxon>Ecdysozoa</taxon>
        <taxon>Arthropoda</taxon>
        <taxon>Hexapoda</taxon>
        <taxon>Insecta</taxon>
        <taxon>Pterygota</taxon>
        <taxon>Neoptera</taxon>
        <taxon>Endopterygota</taxon>
        <taxon>Coleoptera</taxon>
        <taxon>Polyphaga</taxon>
        <taxon>Cucujiformia</taxon>
        <taxon>Chrysomeloidea</taxon>
        <taxon>Chrysomelidae</taxon>
        <taxon>Bruchinae</taxon>
        <taxon>Bruchini</taxon>
        <taxon>Callosobruchus</taxon>
    </lineage>
</organism>
<evidence type="ECO:0000313" key="5">
    <source>
        <dbReference type="EMBL" id="VEN51096.1"/>
    </source>
</evidence>
<accession>A0A653CTD0</accession>
<gene>
    <name evidence="5" type="ORF">CALMAC_LOCUS11657</name>
</gene>
<keyword evidence="1" id="KW-0539">Nucleus</keyword>
<dbReference type="Proteomes" id="UP000410492">
    <property type="component" value="Unassembled WGS sequence"/>
</dbReference>
<dbReference type="InterPro" id="IPR039353">
    <property type="entry name" value="TF_Adf1"/>
</dbReference>
<evidence type="ECO:0000256" key="1">
    <source>
        <dbReference type="PROSITE-ProRule" id="PRU00371"/>
    </source>
</evidence>
<dbReference type="SMART" id="SM00595">
    <property type="entry name" value="MADF"/>
    <property type="match status" value="1"/>
</dbReference>
<dbReference type="PROSITE" id="PS51031">
    <property type="entry name" value="BESS"/>
    <property type="match status" value="1"/>
</dbReference>
<dbReference type="Pfam" id="PF10545">
    <property type="entry name" value="MADF_DNA_bdg"/>
    <property type="match status" value="1"/>
</dbReference>
<dbReference type="EMBL" id="CAACVG010008791">
    <property type="protein sequence ID" value="VEN51096.1"/>
    <property type="molecule type" value="Genomic_DNA"/>
</dbReference>
<evidence type="ECO:0000256" key="2">
    <source>
        <dbReference type="SAM" id="MobiDB-lite"/>
    </source>
</evidence>
<dbReference type="GO" id="GO:0005634">
    <property type="term" value="C:nucleus"/>
    <property type="evidence" value="ECO:0007669"/>
    <property type="project" value="UniProtKB-SubCell"/>
</dbReference>
<dbReference type="PANTHER" id="PTHR12243">
    <property type="entry name" value="MADF DOMAIN TRANSCRIPTION FACTOR"/>
    <property type="match status" value="1"/>
</dbReference>
<feature type="domain" description="MADF" evidence="3">
    <location>
        <begin position="7"/>
        <end position="109"/>
    </location>
</feature>
<feature type="region of interest" description="Disordered" evidence="2">
    <location>
        <begin position="192"/>
        <end position="219"/>
    </location>
</feature>
<sequence length="219" mass="25496">MMNETERIISEVKVRPCLWKTSCPTNSDVEAKKRAWQEVLNAVYSDYDEYAPEDKINIAQETQKKWRNVRDSFIKELNRQKRFQAGWTVKNRRPYRYFDHLKFLMENEDEPACDINGGDVSALCDVTIKTSKKRLLPTTDEEMTDLNDLPAIPRIHPDMAFFVSLLPFVQNLTEGQKLNFQMKVLKALQSVKKRKTDELSETSSVSIKHEDESSRDSEG</sequence>
<evidence type="ECO:0000259" key="3">
    <source>
        <dbReference type="PROSITE" id="PS51029"/>
    </source>
</evidence>
<feature type="domain" description="BESS" evidence="4">
    <location>
        <begin position="155"/>
        <end position="194"/>
    </location>
</feature>
<dbReference type="PROSITE" id="PS51029">
    <property type="entry name" value="MADF"/>
    <property type="match status" value="1"/>
</dbReference>
<dbReference type="InterPro" id="IPR006578">
    <property type="entry name" value="MADF-dom"/>
</dbReference>
<dbReference type="OrthoDB" id="8118596at2759"/>
<dbReference type="GO" id="GO:0003677">
    <property type="term" value="F:DNA binding"/>
    <property type="evidence" value="ECO:0007669"/>
    <property type="project" value="InterPro"/>
</dbReference>